<evidence type="ECO:0000256" key="1">
    <source>
        <dbReference type="SAM" id="MobiDB-lite"/>
    </source>
</evidence>
<evidence type="ECO:0000256" key="2">
    <source>
        <dbReference type="SAM" id="Phobius"/>
    </source>
</evidence>
<evidence type="ECO:0000313" key="3">
    <source>
        <dbReference type="EMBL" id="BAS81236.1"/>
    </source>
</evidence>
<reference evidence="3 4" key="3">
    <citation type="journal article" date="2013" name="Rice">
        <title>Improvement of the Oryza sativa Nipponbare reference genome using next generation sequence and optical map data.</title>
        <authorList>
            <person name="Kawahara Y."/>
            <person name="de la Bastide M."/>
            <person name="Hamilton J.P."/>
            <person name="Kanamori H."/>
            <person name="McCombie W.R."/>
            <person name="Ouyang S."/>
            <person name="Schwartz D.C."/>
            <person name="Tanaka T."/>
            <person name="Wu J."/>
            <person name="Zhou S."/>
            <person name="Childs K.L."/>
            <person name="Davidson R.M."/>
            <person name="Lin H."/>
            <person name="Quesada-Ocampo L."/>
            <person name="Vaillancourt B."/>
            <person name="Sakai H."/>
            <person name="Lee S.S."/>
            <person name="Kim J."/>
            <person name="Numa H."/>
            <person name="Itoh T."/>
            <person name="Buell C.R."/>
            <person name="Matsumoto T."/>
        </authorList>
    </citation>
    <scope>NUCLEOTIDE SEQUENCE [LARGE SCALE GENOMIC DNA]</scope>
    <source>
        <strain evidence="4">cv. Nipponbare</strain>
    </source>
</reference>
<keyword evidence="4" id="KW-1185">Reference proteome</keyword>
<dbReference type="InParanoid" id="A0A0P0VQF8"/>
<keyword evidence="2" id="KW-1133">Transmembrane helix</keyword>
<sequence length="130" mass="14003">MERKNCAVAAASTSFGTPGHSLRAAPPPRQSGSGSSSVLRHIKGPNQSRTKGQATPCHCEPGISSSDETSCFDDTFCFRPFLLRLAVFPLRVFAACLASLFCCRKAPAKMISTVSKVWLKWIATEEPGEL</sequence>
<organism evidence="3 4">
    <name type="scientific">Oryza sativa subsp. japonica</name>
    <name type="common">Rice</name>
    <dbReference type="NCBI Taxonomy" id="39947"/>
    <lineage>
        <taxon>Eukaryota</taxon>
        <taxon>Viridiplantae</taxon>
        <taxon>Streptophyta</taxon>
        <taxon>Embryophyta</taxon>
        <taxon>Tracheophyta</taxon>
        <taxon>Spermatophyta</taxon>
        <taxon>Magnoliopsida</taxon>
        <taxon>Liliopsida</taxon>
        <taxon>Poales</taxon>
        <taxon>Poaceae</taxon>
        <taxon>BOP clade</taxon>
        <taxon>Oryzoideae</taxon>
        <taxon>Oryzeae</taxon>
        <taxon>Oryzinae</taxon>
        <taxon>Oryza</taxon>
        <taxon>Oryza sativa</taxon>
    </lineage>
</organism>
<feature type="region of interest" description="Disordered" evidence="1">
    <location>
        <begin position="1"/>
        <end position="55"/>
    </location>
</feature>
<proteinExistence type="predicted"/>
<name>A0A0P0VQF8_ORYSJ</name>
<gene>
    <name evidence="3" type="ordered locus">Os02g0782366</name>
    <name evidence="3" type="ORF">OSNPB_020782366</name>
</gene>
<dbReference type="EMBL" id="AP014958">
    <property type="protein sequence ID" value="BAS81236.1"/>
    <property type="molecule type" value="Genomic_DNA"/>
</dbReference>
<accession>A0A0P0VQF8</accession>
<protein>
    <submittedName>
        <fullName evidence="3">Os02g0782366 protein</fullName>
    </submittedName>
</protein>
<reference evidence="4" key="1">
    <citation type="journal article" date="2005" name="Nature">
        <title>The map-based sequence of the rice genome.</title>
        <authorList>
            <consortium name="International rice genome sequencing project (IRGSP)"/>
            <person name="Matsumoto T."/>
            <person name="Wu J."/>
            <person name="Kanamori H."/>
            <person name="Katayose Y."/>
            <person name="Fujisawa M."/>
            <person name="Namiki N."/>
            <person name="Mizuno H."/>
            <person name="Yamamoto K."/>
            <person name="Antonio B.A."/>
            <person name="Baba T."/>
            <person name="Sakata K."/>
            <person name="Nagamura Y."/>
            <person name="Aoki H."/>
            <person name="Arikawa K."/>
            <person name="Arita K."/>
            <person name="Bito T."/>
            <person name="Chiden Y."/>
            <person name="Fujitsuka N."/>
            <person name="Fukunaka R."/>
            <person name="Hamada M."/>
            <person name="Harada C."/>
            <person name="Hayashi A."/>
            <person name="Hijishita S."/>
            <person name="Honda M."/>
            <person name="Hosokawa S."/>
            <person name="Ichikawa Y."/>
            <person name="Idonuma A."/>
            <person name="Iijima M."/>
            <person name="Ikeda M."/>
            <person name="Ikeno M."/>
            <person name="Ito K."/>
            <person name="Ito S."/>
            <person name="Ito T."/>
            <person name="Ito Y."/>
            <person name="Ito Y."/>
            <person name="Iwabuchi A."/>
            <person name="Kamiya K."/>
            <person name="Karasawa W."/>
            <person name="Kurita K."/>
            <person name="Katagiri S."/>
            <person name="Kikuta A."/>
            <person name="Kobayashi H."/>
            <person name="Kobayashi N."/>
            <person name="Machita K."/>
            <person name="Maehara T."/>
            <person name="Masukawa M."/>
            <person name="Mizubayashi T."/>
            <person name="Mukai Y."/>
            <person name="Nagasaki H."/>
            <person name="Nagata Y."/>
            <person name="Naito S."/>
            <person name="Nakashima M."/>
            <person name="Nakama Y."/>
            <person name="Nakamichi Y."/>
            <person name="Nakamura M."/>
            <person name="Meguro A."/>
            <person name="Negishi M."/>
            <person name="Ohta I."/>
            <person name="Ohta T."/>
            <person name="Okamoto M."/>
            <person name="Ono N."/>
            <person name="Saji S."/>
            <person name="Sakaguchi M."/>
            <person name="Sakai K."/>
            <person name="Shibata M."/>
            <person name="Shimokawa T."/>
            <person name="Song J."/>
            <person name="Takazaki Y."/>
            <person name="Terasawa K."/>
            <person name="Tsugane M."/>
            <person name="Tsuji K."/>
            <person name="Ueda S."/>
            <person name="Waki K."/>
            <person name="Yamagata H."/>
            <person name="Yamamoto M."/>
            <person name="Yamamoto S."/>
            <person name="Yamane H."/>
            <person name="Yoshiki S."/>
            <person name="Yoshihara R."/>
            <person name="Yukawa K."/>
            <person name="Zhong H."/>
            <person name="Yano M."/>
            <person name="Yuan Q."/>
            <person name="Ouyang S."/>
            <person name="Liu J."/>
            <person name="Jones K.M."/>
            <person name="Gansberger K."/>
            <person name="Moffat K."/>
            <person name="Hill J."/>
            <person name="Bera J."/>
            <person name="Fadrosh D."/>
            <person name="Jin S."/>
            <person name="Johri S."/>
            <person name="Kim M."/>
            <person name="Overton L."/>
            <person name="Reardon M."/>
            <person name="Tsitrin T."/>
            <person name="Vuong H."/>
            <person name="Weaver B."/>
            <person name="Ciecko A."/>
            <person name="Tallon L."/>
            <person name="Jackson J."/>
            <person name="Pai G."/>
            <person name="Aken S.V."/>
            <person name="Utterback T."/>
            <person name="Reidmuller S."/>
            <person name="Feldblyum T."/>
            <person name="Hsiao J."/>
            <person name="Zismann V."/>
            <person name="Iobst S."/>
            <person name="de Vazeille A.R."/>
            <person name="Buell C.R."/>
            <person name="Ying K."/>
            <person name="Li Y."/>
            <person name="Lu T."/>
            <person name="Huang Y."/>
            <person name="Zhao Q."/>
            <person name="Feng Q."/>
            <person name="Zhang L."/>
            <person name="Zhu J."/>
            <person name="Weng Q."/>
            <person name="Mu J."/>
            <person name="Lu Y."/>
            <person name="Fan D."/>
            <person name="Liu Y."/>
            <person name="Guan J."/>
            <person name="Zhang Y."/>
            <person name="Yu S."/>
            <person name="Liu X."/>
            <person name="Zhang Y."/>
            <person name="Hong G."/>
            <person name="Han B."/>
            <person name="Choisne N."/>
            <person name="Demange N."/>
            <person name="Orjeda G."/>
            <person name="Samain S."/>
            <person name="Cattolico L."/>
            <person name="Pelletier E."/>
            <person name="Couloux A."/>
            <person name="Segurens B."/>
            <person name="Wincker P."/>
            <person name="D'Hont A."/>
            <person name="Scarpelli C."/>
            <person name="Weissenbach J."/>
            <person name="Salanoubat M."/>
            <person name="Quetier F."/>
            <person name="Yu Y."/>
            <person name="Kim H.R."/>
            <person name="Rambo T."/>
            <person name="Currie J."/>
            <person name="Collura K."/>
            <person name="Luo M."/>
            <person name="Yang T."/>
            <person name="Ammiraju J.S.S."/>
            <person name="Engler F."/>
            <person name="Soderlund C."/>
            <person name="Wing R.A."/>
            <person name="Palmer L.E."/>
            <person name="de la Bastide M."/>
            <person name="Spiegel L."/>
            <person name="Nascimento L."/>
            <person name="Zutavern T."/>
            <person name="O'Shaughnessy A."/>
            <person name="Dike S."/>
            <person name="Dedhia N."/>
            <person name="Preston R."/>
            <person name="Balija V."/>
            <person name="McCombie W.R."/>
            <person name="Chow T."/>
            <person name="Chen H."/>
            <person name="Chung M."/>
            <person name="Chen C."/>
            <person name="Shaw J."/>
            <person name="Wu H."/>
            <person name="Hsiao K."/>
            <person name="Chao Y."/>
            <person name="Chu M."/>
            <person name="Cheng C."/>
            <person name="Hour A."/>
            <person name="Lee P."/>
            <person name="Lin S."/>
            <person name="Lin Y."/>
            <person name="Liou J."/>
            <person name="Liu S."/>
            <person name="Hsing Y."/>
            <person name="Raghuvanshi S."/>
            <person name="Mohanty A."/>
            <person name="Bharti A.K."/>
            <person name="Gaur A."/>
            <person name="Gupta V."/>
            <person name="Kumar D."/>
            <person name="Ravi V."/>
            <person name="Vij S."/>
            <person name="Kapur A."/>
            <person name="Khurana P."/>
            <person name="Khurana P."/>
            <person name="Khurana J.P."/>
            <person name="Tyagi A.K."/>
            <person name="Gaikwad K."/>
            <person name="Singh A."/>
            <person name="Dalal V."/>
            <person name="Srivastava S."/>
            <person name="Dixit A."/>
            <person name="Pal A.K."/>
            <person name="Ghazi I.A."/>
            <person name="Yadav M."/>
            <person name="Pandit A."/>
            <person name="Bhargava A."/>
            <person name="Sureshbabu K."/>
            <person name="Batra K."/>
            <person name="Sharma T.R."/>
            <person name="Mohapatra T."/>
            <person name="Singh N.K."/>
            <person name="Messing J."/>
            <person name="Nelson A.B."/>
            <person name="Fuks G."/>
            <person name="Kavchok S."/>
            <person name="Keizer G."/>
            <person name="Linton E."/>
            <person name="Llaca V."/>
            <person name="Song R."/>
            <person name="Tanyolac B."/>
            <person name="Young S."/>
            <person name="Ho-Il K."/>
            <person name="Hahn J.H."/>
            <person name="Sangsakoo G."/>
            <person name="Vanavichit A."/>
            <person name="de Mattos Luiz.A.T."/>
            <person name="Zimmer P.D."/>
            <person name="Malone G."/>
            <person name="Dellagostin O."/>
            <person name="de Oliveira A.C."/>
            <person name="Bevan M."/>
            <person name="Bancroft I."/>
            <person name="Minx P."/>
            <person name="Cordum H."/>
            <person name="Wilson R."/>
            <person name="Cheng Z."/>
            <person name="Jin W."/>
            <person name="Jiang J."/>
            <person name="Leong S.A."/>
            <person name="Iwama H."/>
            <person name="Gojobori T."/>
            <person name="Itoh T."/>
            <person name="Niimura Y."/>
            <person name="Fujii Y."/>
            <person name="Habara T."/>
            <person name="Sakai H."/>
            <person name="Sato Y."/>
            <person name="Wilson G."/>
            <person name="Kumar K."/>
            <person name="McCouch S."/>
            <person name="Juretic N."/>
            <person name="Hoen D."/>
            <person name="Wright S."/>
            <person name="Bruskiewich R."/>
            <person name="Bureau T."/>
            <person name="Miyao A."/>
            <person name="Hirochika H."/>
            <person name="Nishikawa T."/>
            <person name="Kadowaki K."/>
            <person name="Sugiura M."/>
            <person name="Burr B."/>
            <person name="Sasaki T."/>
        </authorList>
    </citation>
    <scope>NUCLEOTIDE SEQUENCE [LARGE SCALE GENOMIC DNA]</scope>
    <source>
        <strain evidence="4">cv. Nipponbare</strain>
    </source>
</reference>
<reference evidence="3 4" key="2">
    <citation type="journal article" date="2013" name="Plant Cell Physiol.">
        <title>Rice Annotation Project Database (RAP-DB): an integrative and interactive database for rice genomics.</title>
        <authorList>
            <person name="Sakai H."/>
            <person name="Lee S.S."/>
            <person name="Tanaka T."/>
            <person name="Numa H."/>
            <person name="Kim J."/>
            <person name="Kawahara Y."/>
            <person name="Wakimoto H."/>
            <person name="Yang C.C."/>
            <person name="Iwamoto M."/>
            <person name="Abe T."/>
            <person name="Yamada Y."/>
            <person name="Muto A."/>
            <person name="Inokuchi H."/>
            <person name="Ikemura T."/>
            <person name="Matsumoto T."/>
            <person name="Sasaki T."/>
            <person name="Itoh T."/>
        </authorList>
    </citation>
    <scope>NUCLEOTIDE SEQUENCE [LARGE SCALE GENOMIC DNA]</scope>
    <source>
        <strain evidence="4">cv. Nipponbare</strain>
    </source>
</reference>
<evidence type="ECO:0000313" key="4">
    <source>
        <dbReference type="Proteomes" id="UP000059680"/>
    </source>
</evidence>
<dbReference type="AlphaFoldDB" id="A0A0P0VQF8"/>
<dbReference type="PaxDb" id="39947-A0A0P0VQF8"/>
<keyword evidence="2" id="KW-0812">Transmembrane</keyword>
<dbReference type="Gramene" id="Os02t0782366-00">
    <property type="protein sequence ID" value="Os02t0782366-00"/>
    <property type="gene ID" value="Os02g0782366"/>
</dbReference>
<dbReference type="Proteomes" id="UP000059680">
    <property type="component" value="Chromosome 2"/>
</dbReference>
<feature type="transmembrane region" description="Helical" evidence="2">
    <location>
        <begin position="81"/>
        <end position="103"/>
    </location>
</feature>
<keyword evidence="2" id="KW-0472">Membrane</keyword>